<reference evidence="5 6" key="1">
    <citation type="journal article" date="2009" name="Int. J. Syst. Evol. Microbiol.">
        <title>Paenibacillus contaminans sp. nov., isolated from a contaminated laboratory plate.</title>
        <authorList>
            <person name="Chou J.H."/>
            <person name="Lee J.H."/>
            <person name="Lin M.C."/>
            <person name="Chang P.S."/>
            <person name="Arun A.B."/>
            <person name="Young C.C."/>
            <person name="Chen W.M."/>
        </authorList>
    </citation>
    <scope>NUCLEOTIDE SEQUENCE [LARGE SCALE GENOMIC DNA]</scope>
    <source>
        <strain evidence="5 6">CKOBP-6</strain>
    </source>
</reference>
<dbReference type="GO" id="GO:0005975">
    <property type="term" value="P:carbohydrate metabolic process"/>
    <property type="evidence" value="ECO:0007669"/>
    <property type="project" value="InterPro"/>
</dbReference>
<feature type="domain" description="NodB homology" evidence="4">
    <location>
        <begin position="66"/>
        <end position="249"/>
    </location>
</feature>
<dbReference type="Proteomes" id="UP000250369">
    <property type="component" value="Unassembled WGS sequence"/>
</dbReference>
<proteinExistence type="predicted"/>
<dbReference type="PANTHER" id="PTHR10587">
    <property type="entry name" value="GLYCOSYL TRANSFERASE-RELATED"/>
    <property type="match status" value="1"/>
</dbReference>
<keyword evidence="6" id="KW-1185">Reference proteome</keyword>
<dbReference type="GO" id="GO:0016810">
    <property type="term" value="F:hydrolase activity, acting on carbon-nitrogen (but not peptide) bonds"/>
    <property type="evidence" value="ECO:0007669"/>
    <property type="project" value="InterPro"/>
</dbReference>
<keyword evidence="1" id="KW-0479">Metal-binding</keyword>
<dbReference type="SUPFAM" id="SSF88713">
    <property type="entry name" value="Glycoside hydrolase/deacetylase"/>
    <property type="match status" value="1"/>
</dbReference>
<dbReference type="Pfam" id="PF01522">
    <property type="entry name" value="Polysacc_deac_1"/>
    <property type="match status" value="1"/>
</dbReference>
<feature type="region of interest" description="Disordered" evidence="3">
    <location>
        <begin position="1"/>
        <end position="45"/>
    </location>
</feature>
<evidence type="ECO:0000256" key="3">
    <source>
        <dbReference type="SAM" id="MobiDB-lite"/>
    </source>
</evidence>
<sequence length="261" mass="28564">MPPAPTAQRKAEPQPAGRGKGPAASVKRAAPPPEPAPKPASRSLSLSELAQMYPDTFKRYGPTNKRQVALTFDDAPDAKYTPQVLDVLKAHKVKATFFLVGHRATLHPELVKRMVREGHAIGNHSYNHPNFAKLSLESFTQQIEQTQNILKPLIGYSPRLIRPPYGEIKQEQLEWAAARHMMVVNWNVDSNDWKQLDADHVSANILTHAGPGAIVLQHSGGGVGQDLSGTVKALPGIIQKLRSYGLNLVTVPELLGIPKEN</sequence>
<keyword evidence="2" id="KW-0378">Hydrolase</keyword>
<dbReference type="GO" id="GO:0016020">
    <property type="term" value="C:membrane"/>
    <property type="evidence" value="ECO:0007669"/>
    <property type="project" value="TreeGrafter"/>
</dbReference>
<evidence type="ECO:0000313" key="6">
    <source>
        <dbReference type="Proteomes" id="UP000250369"/>
    </source>
</evidence>
<dbReference type="InterPro" id="IPR050248">
    <property type="entry name" value="Polysacc_deacetylase_ArnD"/>
</dbReference>
<evidence type="ECO:0000256" key="2">
    <source>
        <dbReference type="ARBA" id="ARBA00022801"/>
    </source>
</evidence>
<protein>
    <submittedName>
        <fullName evidence="5">Polysaccharide deacetylase family protein</fullName>
    </submittedName>
</protein>
<dbReference type="PROSITE" id="PS51677">
    <property type="entry name" value="NODB"/>
    <property type="match status" value="1"/>
</dbReference>
<organism evidence="5 6">
    <name type="scientific">Paenibacillus contaminans</name>
    <dbReference type="NCBI Taxonomy" id="450362"/>
    <lineage>
        <taxon>Bacteria</taxon>
        <taxon>Bacillati</taxon>
        <taxon>Bacillota</taxon>
        <taxon>Bacilli</taxon>
        <taxon>Bacillales</taxon>
        <taxon>Paenibacillaceae</taxon>
        <taxon>Paenibacillus</taxon>
    </lineage>
</organism>
<gene>
    <name evidence="5" type="ORF">DQG23_34965</name>
</gene>
<evidence type="ECO:0000313" key="5">
    <source>
        <dbReference type="EMBL" id="RAV12206.1"/>
    </source>
</evidence>
<dbReference type="Gene3D" id="3.20.20.370">
    <property type="entry name" value="Glycoside hydrolase/deacetylase"/>
    <property type="match status" value="1"/>
</dbReference>
<comment type="caution">
    <text evidence="5">The sequence shown here is derived from an EMBL/GenBank/DDBJ whole genome shotgun (WGS) entry which is preliminary data.</text>
</comment>
<dbReference type="GO" id="GO:0046872">
    <property type="term" value="F:metal ion binding"/>
    <property type="evidence" value="ECO:0007669"/>
    <property type="project" value="UniProtKB-KW"/>
</dbReference>
<dbReference type="InterPro" id="IPR002509">
    <property type="entry name" value="NODB_dom"/>
</dbReference>
<dbReference type="EMBL" id="QMFB01000034">
    <property type="protein sequence ID" value="RAV12206.1"/>
    <property type="molecule type" value="Genomic_DNA"/>
</dbReference>
<accession>A0A329LYR7</accession>
<dbReference type="AlphaFoldDB" id="A0A329LYR7"/>
<dbReference type="InterPro" id="IPR011330">
    <property type="entry name" value="Glyco_hydro/deAcase_b/a-brl"/>
</dbReference>
<name>A0A329LYR7_9BACL</name>
<dbReference type="CDD" id="cd10917">
    <property type="entry name" value="CE4_NodB_like_6s_7s"/>
    <property type="match status" value="1"/>
</dbReference>
<evidence type="ECO:0000256" key="1">
    <source>
        <dbReference type="ARBA" id="ARBA00022723"/>
    </source>
</evidence>
<dbReference type="PANTHER" id="PTHR10587:SF133">
    <property type="entry name" value="CHITIN DEACETYLASE 1-RELATED"/>
    <property type="match status" value="1"/>
</dbReference>
<evidence type="ECO:0000259" key="4">
    <source>
        <dbReference type="PROSITE" id="PS51677"/>
    </source>
</evidence>
<dbReference type="OrthoDB" id="2649545at2"/>